<dbReference type="PANTHER" id="PTHR33938:SF15">
    <property type="entry name" value="FERULOYL ESTERASE B-RELATED"/>
    <property type="match status" value="1"/>
</dbReference>
<keyword evidence="9" id="KW-1185">Reference proteome</keyword>
<reference evidence="8" key="1">
    <citation type="journal article" date="2014" name="Int. J. Syst. Evol. Microbiol.">
        <title>Complete genome sequence of Corynebacterium casei LMG S-19264T (=DSM 44701T), isolated from a smear-ripened cheese.</title>
        <authorList>
            <consortium name="US DOE Joint Genome Institute (JGI-PGF)"/>
            <person name="Walter F."/>
            <person name="Albersmeier A."/>
            <person name="Kalinowski J."/>
            <person name="Ruckert C."/>
        </authorList>
    </citation>
    <scope>NUCLEOTIDE SEQUENCE</scope>
    <source>
        <strain evidence="8">CGMCC 1.14988</strain>
    </source>
</reference>
<keyword evidence="7" id="KW-1015">Disulfide bond</keyword>
<reference evidence="8" key="2">
    <citation type="submission" date="2020-09" db="EMBL/GenBank/DDBJ databases">
        <authorList>
            <person name="Sun Q."/>
            <person name="Zhou Y."/>
        </authorList>
    </citation>
    <scope>NUCLEOTIDE SEQUENCE</scope>
    <source>
        <strain evidence="8">CGMCC 1.14988</strain>
    </source>
</reference>
<protein>
    <recommendedName>
        <fullName evidence="10">Feruloyl esterase</fullName>
    </recommendedName>
</protein>
<evidence type="ECO:0000313" key="8">
    <source>
        <dbReference type="EMBL" id="GGI08725.1"/>
    </source>
</evidence>
<keyword evidence="3" id="KW-0479">Metal-binding</keyword>
<dbReference type="PANTHER" id="PTHR33938">
    <property type="entry name" value="FERULOYL ESTERASE B-RELATED"/>
    <property type="match status" value="1"/>
</dbReference>
<dbReference type="EMBL" id="BMHA01000012">
    <property type="protein sequence ID" value="GGI08725.1"/>
    <property type="molecule type" value="Genomic_DNA"/>
</dbReference>
<keyword evidence="4" id="KW-0732">Signal</keyword>
<evidence type="ECO:0000313" key="9">
    <source>
        <dbReference type="Proteomes" id="UP000650511"/>
    </source>
</evidence>
<proteinExistence type="inferred from homology"/>
<comment type="caution">
    <text evidence="8">The sequence shown here is derived from an EMBL/GenBank/DDBJ whole genome shotgun (WGS) entry which is preliminary data.</text>
</comment>
<organism evidence="8 9">
    <name type="scientific">Egicoccus halophilus</name>
    <dbReference type="NCBI Taxonomy" id="1670830"/>
    <lineage>
        <taxon>Bacteria</taxon>
        <taxon>Bacillati</taxon>
        <taxon>Actinomycetota</taxon>
        <taxon>Nitriliruptoria</taxon>
        <taxon>Egicoccales</taxon>
        <taxon>Egicoccaceae</taxon>
        <taxon>Egicoccus</taxon>
    </lineage>
</organism>
<evidence type="ECO:0000256" key="5">
    <source>
        <dbReference type="ARBA" id="ARBA00022801"/>
    </source>
</evidence>
<dbReference type="Proteomes" id="UP000650511">
    <property type="component" value="Unassembled WGS sequence"/>
</dbReference>
<dbReference type="InterPro" id="IPR029058">
    <property type="entry name" value="AB_hydrolase_fold"/>
</dbReference>
<evidence type="ECO:0000256" key="2">
    <source>
        <dbReference type="ARBA" id="ARBA00022487"/>
    </source>
</evidence>
<keyword evidence="5" id="KW-0378">Hydrolase</keyword>
<keyword evidence="6" id="KW-0106">Calcium</keyword>
<dbReference type="Pfam" id="PF07519">
    <property type="entry name" value="Tannase"/>
    <property type="match status" value="1"/>
</dbReference>
<evidence type="ECO:0000256" key="3">
    <source>
        <dbReference type="ARBA" id="ARBA00022723"/>
    </source>
</evidence>
<comment type="similarity">
    <text evidence="1">Belongs to the tannase family.</text>
</comment>
<accession>A0A8J3AAG0</accession>
<evidence type="ECO:0000256" key="1">
    <source>
        <dbReference type="ARBA" id="ARBA00006249"/>
    </source>
</evidence>
<dbReference type="SUPFAM" id="SSF53474">
    <property type="entry name" value="alpha/beta-Hydrolases"/>
    <property type="match status" value="1"/>
</dbReference>
<evidence type="ECO:0008006" key="10">
    <source>
        <dbReference type="Google" id="ProtNLM"/>
    </source>
</evidence>
<sequence>MLVMAAPMAHADANADACADLAGTVIPAADIGLPTNGAQVVSAVTTSGGGLPEYCRVEGRIAPVDPEAPDIRFRVNLPVDYNGRAMHFGGGGYNGTVVAATGTAPSAPAGTLPPLARGYATFGSDSGHEGGNASFALNDEAMVNFGYAALKKTRDVAVELMHARYGAGPEYTYFVGSSQGGREAVTVAQRFPHDYDGILSRVPVLNFTGLQVAGNRMGAAIEGGGWMNAAEIALLDAATMAACDGLDGLEDGIITRPDACDFDPGILRCPGGQDAGSHCLSDAQLAAVSTLYSPVEFDADLANGVPSYPAWPIGHQVSGGFGTWVMGGGPPGGLIVNFGSQFVRYFIAQDPDFDTFAFDHNDPQWRERIEYVSSVVDSTDPDLSEFAASGGKLIIQEHLGDYAQSGMSGIRYYESVVDTLNRGRTRQFLRMYVSPGADHGGGGAPAQVDWVDVLERWVEDGQPPARDITQAQGTQRTRPVCEWPDWPRYRHGDPNRAESFHCMKAPGFPGAAVGRSR</sequence>
<dbReference type="GO" id="GO:0052689">
    <property type="term" value="F:carboxylic ester hydrolase activity"/>
    <property type="evidence" value="ECO:0007669"/>
    <property type="project" value="UniProtKB-KW"/>
</dbReference>
<dbReference type="Gene3D" id="3.40.50.1820">
    <property type="entry name" value="alpha/beta hydrolase"/>
    <property type="match status" value="1"/>
</dbReference>
<dbReference type="AlphaFoldDB" id="A0A8J3AAG0"/>
<evidence type="ECO:0000256" key="6">
    <source>
        <dbReference type="ARBA" id="ARBA00022837"/>
    </source>
</evidence>
<dbReference type="GO" id="GO:0046872">
    <property type="term" value="F:metal ion binding"/>
    <property type="evidence" value="ECO:0007669"/>
    <property type="project" value="UniProtKB-KW"/>
</dbReference>
<name>A0A8J3AAG0_9ACTN</name>
<gene>
    <name evidence="8" type="ORF">GCM10011354_30530</name>
</gene>
<keyword evidence="2" id="KW-0719">Serine esterase</keyword>
<evidence type="ECO:0000256" key="4">
    <source>
        <dbReference type="ARBA" id="ARBA00022729"/>
    </source>
</evidence>
<evidence type="ECO:0000256" key="7">
    <source>
        <dbReference type="ARBA" id="ARBA00023157"/>
    </source>
</evidence>
<dbReference type="InterPro" id="IPR011118">
    <property type="entry name" value="Tannase/feruloyl_esterase"/>
</dbReference>